<feature type="transmembrane region" description="Helical" evidence="3">
    <location>
        <begin position="147"/>
        <end position="165"/>
    </location>
</feature>
<evidence type="ECO:0000313" key="6">
    <source>
        <dbReference type="EnsemblMetazoa" id="CLYHEMP015896.1"/>
    </source>
</evidence>
<dbReference type="GO" id="GO:0046872">
    <property type="term" value="F:metal ion binding"/>
    <property type="evidence" value="ECO:0007669"/>
    <property type="project" value="UniProtKB-KW"/>
</dbReference>
<keyword evidence="3" id="KW-1133">Transmembrane helix</keyword>
<feature type="domain" description="Transposase Helix-turn-helix" evidence="5">
    <location>
        <begin position="1"/>
        <end position="39"/>
    </location>
</feature>
<keyword evidence="7" id="KW-1185">Reference proteome</keyword>
<dbReference type="OrthoDB" id="7331812at2759"/>
<sequence length="180" mass="20786">MRLRLALLEQNLAYRFGVSQPTISRIINGWIGVMATRLEFLIHWPEREQLRKTMPGCILDNFEKCAVILDCFEIFIEKPTDLTARAQTWSQYKHHNTVKVLLGMTPQGTISFISQPWGGRASDIHVTANSGLLIVCSALSNLNFLTLYNNSYNFFFLVFGLFFAFRQQYGQNHFFFVTFS</sequence>
<keyword evidence="3" id="KW-0812">Transmembrane</keyword>
<evidence type="ECO:0000259" key="5">
    <source>
        <dbReference type="Pfam" id="PF13613"/>
    </source>
</evidence>
<name>A0A7M5X0V0_9CNID</name>
<evidence type="ECO:0000259" key="4">
    <source>
        <dbReference type="Pfam" id="PF13359"/>
    </source>
</evidence>
<evidence type="ECO:0000256" key="2">
    <source>
        <dbReference type="ARBA" id="ARBA00022723"/>
    </source>
</evidence>
<accession>A0A7M5X0V0</accession>
<evidence type="ECO:0000313" key="7">
    <source>
        <dbReference type="Proteomes" id="UP000594262"/>
    </source>
</evidence>
<evidence type="ECO:0000256" key="3">
    <source>
        <dbReference type="SAM" id="Phobius"/>
    </source>
</evidence>
<dbReference type="InterPro" id="IPR027806">
    <property type="entry name" value="HARBI1_dom"/>
</dbReference>
<dbReference type="PANTHER" id="PTHR23080:SF63">
    <property type="entry name" value="TICK TRANSPOSON"/>
    <property type="match status" value="1"/>
</dbReference>
<dbReference type="AlphaFoldDB" id="A0A7M5X0V0"/>
<dbReference type="Pfam" id="PF13613">
    <property type="entry name" value="HTH_Tnp_4"/>
    <property type="match status" value="1"/>
</dbReference>
<reference evidence="6" key="1">
    <citation type="submission" date="2021-01" db="UniProtKB">
        <authorList>
            <consortium name="EnsemblMetazoa"/>
        </authorList>
    </citation>
    <scope>IDENTIFICATION</scope>
</reference>
<dbReference type="Proteomes" id="UP000594262">
    <property type="component" value="Unplaced"/>
</dbReference>
<keyword evidence="2" id="KW-0479">Metal-binding</keyword>
<dbReference type="Pfam" id="PF13359">
    <property type="entry name" value="DDE_Tnp_4"/>
    <property type="match status" value="1"/>
</dbReference>
<proteinExistence type="predicted"/>
<organism evidence="6 7">
    <name type="scientific">Clytia hemisphaerica</name>
    <dbReference type="NCBI Taxonomy" id="252671"/>
    <lineage>
        <taxon>Eukaryota</taxon>
        <taxon>Metazoa</taxon>
        <taxon>Cnidaria</taxon>
        <taxon>Hydrozoa</taxon>
        <taxon>Hydroidolina</taxon>
        <taxon>Leptothecata</taxon>
        <taxon>Obeliida</taxon>
        <taxon>Clytiidae</taxon>
        <taxon>Clytia</taxon>
    </lineage>
</organism>
<evidence type="ECO:0000256" key="1">
    <source>
        <dbReference type="ARBA" id="ARBA00001968"/>
    </source>
</evidence>
<dbReference type="EnsemblMetazoa" id="CLYHEMT015896.1">
    <property type="protein sequence ID" value="CLYHEMP015896.1"/>
    <property type="gene ID" value="CLYHEMG015896"/>
</dbReference>
<dbReference type="InterPro" id="IPR027805">
    <property type="entry name" value="Transposase_HTH_dom"/>
</dbReference>
<feature type="domain" description="DDE Tnp4" evidence="4">
    <location>
        <begin position="69"/>
        <end position="133"/>
    </location>
</feature>
<protein>
    <recommendedName>
        <fullName evidence="8">DDE Tnp4 domain-containing protein</fullName>
    </recommendedName>
</protein>
<dbReference type="PANTHER" id="PTHR23080">
    <property type="entry name" value="THAP DOMAIN PROTEIN"/>
    <property type="match status" value="1"/>
</dbReference>
<comment type="cofactor">
    <cofactor evidence="1">
        <name>a divalent metal cation</name>
        <dbReference type="ChEBI" id="CHEBI:60240"/>
    </cofactor>
</comment>
<keyword evidence="3" id="KW-0472">Membrane</keyword>
<evidence type="ECO:0008006" key="8">
    <source>
        <dbReference type="Google" id="ProtNLM"/>
    </source>
</evidence>